<evidence type="ECO:0000313" key="8">
    <source>
        <dbReference type="EMBL" id="ELT94422.1"/>
    </source>
</evidence>
<dbReference type="AlphaFoldDB" id="R7TLP1"/>
<dbReference type="InterPro" id="IPR052377">
    <property type="entry name" value="Mitochondrial_ECH-domain"/>
</dbReference>
<dbReference type="PANTHER" id="PTHR43602:SF1">
    <property type="entry name" value="ENOYL-COA HYDRATASE DOMAIN-CONTAINING PROTEIN 3, MITOCHONDRIAL"/>
    <property type="match status" value="1"/>
</dbReference>
<evidence type="ECO:0000256" key="4">
    <source>
        <dbReference type="ARBA" id="ARBA00023098"/>
    </source>
</evidence>
<dbReference type="Pfam" id="PF00378">
    <property type="entry name" value="ECH_1"/>
    <property type="match status" value="1"/>
</dbReference>
<dbReference type="GO" id="GO:0006631">
    <property type="term" value="P:fatty acid metabolic process"/>
    <property type="evidence" value="ECO:0007669"/>
    <property type="project" value="UniProtKB-KW"/>
</dbReference>
<feature type="non-terminal residue" evidence="8">
    <location>
        <position position="1"/>
    </location>
</feature>
<dbReference type="PANTHER" id="PTHR43602">
    <property type="match status" value="1"/>
</dbReference>
<reference evidence="8 10" key="2">
    <citation type="journal article" date="2013" name="Nature">
        <title>Insights into bilaterian evolution from three spiralian genomes.</title>
        <authorList>
            <person name="Simakov O."/>
            <person name="Marletaz F."/>
            <person name="Cho S.J."/>
            <person name="Edsinger-Gonzales E."/>
            <person name="Havlak P."/>
            <person name="Hellsten U."/>
            <person name="Kuo D.H."/>
            <person name="Larsson T."/>
            <person name="Lv J."/>
            <person name="Arendt D."/>
            <person name="Savage R."/>
            <person name="Osoegawa K."/>
            <person name="de Jong P."/>
            <person name="Grimwood J."/>
            <person name="Chapman J.A."/>
            <person name="Shapiro H."/>
            <person name="Aerts A."/>
            <person name="Otillar R.P."/>
            <person name="Terry A.Y."/>
            <person name="Boore J.L."/>
            <person name="Grigoriev I.V."/>
            <person name="Lindberg D.R."/>
            <person name="Seaver E.C."/>
            <person name="Weisblat D.A."/>
            <person name="Putnam N.H."/>
            <person name="Rokhsar D.S."/>
        </authorList>
    </citation>
    <scope>NUCLEOTIDE SEQUENCE</scope>
    <source>
        <strain evidence="8 10">I ESC-2004</strain>
    </source>
</reference>
<name>R7TLP1_CAPTE</name>
<evidence type="ECO:0000256" key="5">
    <source>
        <dbReference type="ARBA" id="ARBA00023128"/>
    </source>
</evidence>
<dbReference type="InterPro" id="IPR029045">
    <property type="entry name" value="ClpP/crotonase-like_dom_sf"/>
</dbReference>
<gene>
    <name evidence="8" type="ORF">CAPTEDRAFT_47788</name>
</gene>
<reference evidence="10" key="1">
    <citation type="submission" date="2012-12" db="EMBL/GenBank/DDBJ databases">
        <authorList>
            <person name="Hellsten U."/>
            <person name="Grimwood J."/>
            <person name="Chapman J.A."/>
            <person name="Shapiro H."/>
            <person name="Aerts A."/>
            <person name="Otillar R.P."/>
            <person name="Terry A.Y."/>
            <person name="Boore J.L."/>
            <person name="Simakov O."/>
            <person name="Marletaz F."/>
            <person name="Cho S.-J."/>
            <person name="Edsinger-Gonzales E."/>
            <person name="Havlak P."/>
            <person name="Kuo D.-H."/>
            <person name="Larsson T."/>
            <person name="Lv J."/>
            <person name="Arendt D."/>
            <person name="Savage R."/>
            <person name="Osoegawa K."/>
            <person name="de Jong P."/>
            <person name="Lindberg D.R."/>
            <person name="Seaver E.C."/>
            <person name="Weisblat D.A."/>
            <person name="Putnam N.H."/>
            <person name="Grigoriev I.V."/>
            <person name="Rokhsar D.S."/>
        </authorList>
    </citation>
    <scope>NUCLEOTIDE SEQUENCE</scope>
    <source>
        <strain evidence="10">I ESC-2004</strain>
    </source>
</reference>
<dbReference type="OrthoDB" id="2139957at2759"/>
<feature type="non-terminal residue" evidence="8">
    <location>
        <position position="118"/>
    </location>
</feature>
<accession>R7TLP1</accession>
<evidence type="ECO:0000256" key="1">
    <source>
        <dbReference type="ARBA" id="ARBA00004173"/>
    </source>
</evidence>
<protein>
    <recommendedName>
        <fullName evidence="7">Enoyl-CoA hydratase domain-containing protein 3, mitochondrial</fullName>
    </recommendedName>
</protein>
<reference evidence="9" key="3">
    <citation type="submission" date="2015-06" db="UniProtKB">
        <authorList>
            <consortium name="EnsemblMetazoa"/>
        </authorList>
    </citation>
    <scope>IDENTIFICATION</scope>
</reference>
<dbReference type="GO" id="GO:0005739">
    <property type="term" value="C:mitochondrion"/>
    <property type="evidence" value="ECO:0007669"/>
    <property type="project" value="UniProtKB-SubCell"/>
</dbReference>
<dbReference type="OMA" id="XVALEML"/>
<dbReference type="GO" id="GO:0016836">
    <property type="term" value="F:hydro-lyase activity"/>
    <property type="evidence" value="ECO:0007669"/>
    <property type="project" value="TreeGrafter"/>
</dbReference>
<dbReference type="SUPFAM" id="SSF52096">
    <property type="entry name" value="ClpP/crotonase"/>
    <property type="match status" value="1"/>
</dbReference>
<dbReference type="Gene3D" id="3.90.226.10">
    <property type="entry name" value="2-enoyl-CoA Hydratase, Chain A, domain 1"/>
    <property type="match status" value="1"/>
</dbReference>
<evidence type="ECO:0000256" key="2">
    <source>
        <dbReference type="ARBA" id="ARBA00022832"/>
    </source>
</evidence>
<organism evidence="8">
    <name type="scientific">Capitella teleta</name>
    <name type="common">Polychaete worm</name>
    <dbReference type="NCBI Taxonomy" id="283909"/>
    <lineage>
        <taxon>Eukaryota</taxon>
        <taxon>Metazoa</taxon>
        <taxon>Spiralia</taxon>
        <taxon>Lophotrochozoa</taxon>
        <taxon>Annelida</taxon>
        <taxon>Polychaeta</taxon>
        <taxon>Sedentaria</taxon>
        <taxon>Scolecida</taxon>
        <taxon>Capitellidae</taxon>
        <taxon>Capitella</taxon>
    </lineage>
</organism>
<evidence type="ECO:0000313" key="9">
    <source>
        <dbReference type="EnsemblMetazoa" id="CapteP47788"/>
    </source>
</evidence>
<dbReference type="EMBL" id="AMQN01012292">
    <property type="status" value="NOT_ANNOTATED_CDS"/>
    <property type="molecule type" value="Genomic_DNA"/>
</dbReference>
<keyword evidence="5" id="KW-0496">Mitochondrion</keyword>
<dbReference type="Gene3D" id="1.10.12.10">
    <property type="entry name" value="Lyase 2-enoyl-coa Hydratase, Chain A, domain 2"/>
    <property type="match status" value="1"/>
</dbReference>
<keyword evidence="4" id="KW-0443">Lipid metabolism</keyword>
<evidence type="ECO:0000313" key="10">
    <source>
        <dbReference type="Proteomes" id="UP000014760"/>
    </source>
</evidence>
<comment type="function">
    <text evidence="6">May play a role in fatty acid biosynthesis and insulin sensitivity.</text>
</comment>
<proteinExistence type="predicted"/>
<dbReference type="HOGENOM" id="CLU_2203558_0_0_1"/>
<dbReference type="EMBL" id="KB309428">
    <property type="protein sequence ID" value="ELT94422.1"/>
    <property type="molecule type" value="Genomic_DNA"/>
</dbReference>
<keyword evidence="10" id="KW-1185">Reference proteome</keyword>
<dbReference type="InterPro" id="IPR014748">
    <property type="entry name" value="Enoyl-CoA_hydra_C"/>
</dbReference>
<keyword evidence="3" id="KW-0809">Transit peptide</keyword>
<comment type="subcellular location">
    <subcellularLocation>
        <location evidence="1">Mitochondrion</location>
    </subcellularLocation>
</comment>
<dbReference type="STRING" id="283909.R7TLP1"/>
<dbReference type="InterPro" id="IPR001753">
    <property type="entry name" value="Enoyl-CoA_hydra/iso"/>
</dbReference>
<evidence type="ECO:0000256" key="3">
    <source>
        <dbReference type="ARBA" id="ARBA00022946"/>
    </source>
</evidence>
<dbReference type="Proteomes" id="UP000014760">
    <property type="component" value="Unassembled WGS sequence"/>
</dbReference>
<evidence type="ECO:0000256" key="6">
    <source>
        <dbReference type="ARBA" id="ARBA00037410"/>
    </source>
</evidence>
<evidence type="ECO:0000256" key="7">
    <source>
        <dbReference type="ARBA" id="ARBA00040545"/>
    </source>
</evidence>
<keyword evidence="2" id="KW-0276">Fatty acid metabolism</keyword>
<dbReference type="EnsemblMetazoa" id="CapteT47788">
    <property type="protein sequence ID" value="CapteP47788"/>
    <property type="gene ID" value="CapteG47788"/>
</dbReference>
<sequence length="118" mass="13060">CSTPGIALARAVPRKVALQMLLTGKPITAQEALLHGLVSKVVPEEKLKEEVMRMALSICGTSGAVIARGKAFYNKQIAMDRNRAYKNGEVEMVENLRMVDAQEGIDAFLKKRKPKWVH</sequence>